<organism evidence="1 2">
    <name type="scientific">Corynespora cassiicola Philippines</name>
    <dbReference type="NCBI Taxonomy" id="1448308"/>
    <lineage>
        <taxon>Eukaryota</taxon>
        <taxon>Fungi</taxon>
        <taxon>Dikarya</taxon>
        <taxon>Ascomycota</taxon>
        <taxon>Pezizomycotina</taxon>
        <taxon>Dothideomycetes</taxon>
        <taxon>Pleosporomycetidae</taxon>
        <taxon>Pleosporales</taxon>
        <taxon>Corynesporascaceae</taxon>
        <taxon>Corynespora</taxon>
    </lineage>
</organism>
<name>A0A2T2P5Z1_CORCC</name>
<dbReference type="EMBL" id="KZ678129">
    <property type="protein sequence ID" value="PSN72748.1"/>
    <property type="molecule type" value="Genomic_DNA"/>
</dbReference>
<sequence>MGVFSELLDGVVDPALVEKVERIKDMFDETQAQLVVNTVTLHQYETYKHKKSAKKDSKRLPSKGRIFTYENAQEMLKNKAERERAKDDRNRHQRYLTGEYTPEIDVAREDIAVINPAEASYPYGLFCHVFWAHRQGVTLMDDVKWDHRNPLMGGGKWAYNTTLTNLTKAQIDDIKKLDHTES</sequence>
<proteinExistence type="predicted"/>
<accession>A0A2T2P5Z1</accession>
<dbReference type="AlphaFoldDB" id="A0A2T2P5Z1"/>
<gene>
    <name evidence="1" type="ORF">BS50DRAFT_616295</name>
</gene>
<dbReference type="Proteomes" id="UP000240883">
    <property type="component" value="Unassembled WGS sequence"/>
</dbReference>
<protein>
    <submittedName>
        <fullName evidence="1">Uncharacterized protein</fullName>
    </submittedName>
</protein>
<evidence type="ECO:0000313" key="1">
    <source>
        <dbReference type="EMBL" id="PSN72748.1"/>
    </source>
</evidence>
<reference evidence="1 2" key="1">
    <citation type="journal article" date="2018" name="Front. Microbiol.">
        <title>Genome-Wide Analysis of Corynespora cassiicola Leaf Fall Disease Putative Effectors.</title>
        <authorList>
            <person name="Lopez D."/>
            <person name="Ribeiro S."/>
            <person name="Label P."/>
            <person name="Fumanal B."/>
            <person name="Venisse J.S."/>
            <person name="Kohler A."/>
            <person name="de Oliveira R.R."/>
            <person name="Labutti K."/>
            <person name="Lipzen A."/>
            <person name="Lail K."/>
            <person name="Bauer D."/>
            <person name="Ohm R.A."/>
            <person name="Barry K.W."/>
            <person name="Spatafora J."/>
            <person name="Grigoriev I.V."/>
            <person name="Martin F.M."/>
            <person name="Pujade-Renaud V."/>
        </authorList>
    </citation>
    <scope>NUCLEOTIDE SEQUENCE [LARGE SCALE GENOMIC DNA]</scope>
    <source>
        <strain evidence="1 2">Philippines</strain>
    </source>
</reference>
<keyword evidence="2" id="KW-1185">Reference proteome</keyword>
<evidence type="ECO:0000313" key="2">
    <source>
        <dbReference type="Proteomes" id="UP000240883"/>
    </source>
</evidence>